<feature type="compositionally biased region" description="Pro residues" evidence="1">
    <location>
        <begin position="445"/>
        <end position="458"/>
    </location>
</feature>
<feature type="region of interest" description="Disordered" evidence="1">
    <location>
        <begin position="398"/>
        <end position="462"/>
    </location>
</feature>
<feature type="compositionally biased region" description="Low complexity" evidence="1">
    <location>
        <begin position="262"/>
        <end position="278"/>
    </location>
</feature>
<feature type="region of interest" description="Disordered" evidence="1">
    <location>
        <begin position="262"/>
        <end position="347"/>
    </location>
</feature>
<name>A0ABN2EVN1_9ACTN</name>
<proteinExistence type="predicted"/>
<dbReference type="Proteomes" id="UP001500393">
    <property type="component" value="Unassembled WGS sequence"/>
</dbReference>
<evidence type="ECO:0000256" key="1">
    <source>
        <dbReference type="SAM" id="MobiDB-lite"/>
    </source>
</evidence>
<evidence type="ECO:0008006" key="4">
    <source>
        <dbReference type="Google" id="ProtNLM"/>
    </source>
</evidence>
<accession>A0ABN2EVN1</accession>
<feature type="region of interest" description="Disordered" evidence="1">
    <location>
        <begin position="669"/>
        <end position="690"/>
    </location>
</feature>
<keyword evidence="3" id="KW-1185">Reference proteome</keyword>
<reference evidence="2 3" key="1">
    <citation type="journal article" date="2019" name="Int. J. Syst. Evol. Microbiol.">
        <title>The Global Catalogue of Microorganisms (GCM) 10K type strain sequencing project: providing services to taxonomists for standard genome sequencing and annotation.</title>
        <authorList>
            <consortium name="The Broad Institute Genomics Platform"/>
            <consortium name="The Broad Institute Genome Sequencing Center for Infectious Disease"/>
            <person name="Wu L."/>
            <person name="Ma J."/>
        </authorList>
    </citation>
    <scope>NUCLEOTIDE SEQUENCE [LARGE SCALE GENOMIC DNA]</scope>
    <source>
        <strain evidence="2 3">JCM 14969</strain>
    </source>
</reference>
<evidence type="ECO:0000313" key="3">
    <source>
        <dbReference type="Proteomes" id="UP001500393"/>
    </source>
</evidence>
<organism evidence="2 3">
    <name type="scientific">Kribbella sancticallisti</name>
    <dbReference type="NCBI Taxonomy" id="460087"/>
    <lineage>
        <taxon>Bacteria</taxon>
        <taxon>Bacillati</taxon>
        <taxon>Actinomycetota</taxon>
        <taxon>Actinomycetes</taxon>
        <taxon>Propionibacteriales</taxon>
        <taxon>Kribbellaceae</taxon>
        <taxon>Kribbella</taxon>
    </lineage>
</organism>
<gene>
    <name evidence="2" type="ORF">GCM10009789_82730</name>
</gene>
<sequence>MFAADVVDLDPAETLAAAARARSTENEAGVDRLILAAHFADLHPGPASIPGDRTLPGGERSMIYGGPGCPGIAEFSVAEYGVVLGVSPESAAKDIGQALALRHRLPRTWAAVLARTATAWKARLIATACLPLSIEAAAIVDRRVVGIVDSVGPIQLRNIVKAATWQADPEAARLAAEQRARERGVWAGRSDEHGTTPLFVKAATGDVIRINATITQIADALAALGDPDPLQPRKAKAIGILADPALAHQLLQVAQYLATHQTASTPTPAQSPTAVATPPKQPTESRPTEPDRFTHPARPTHTTRPTEAGQPTEPQADTLRRTHTPPRADTPTPTHTPPRANAPTAAPLRANDEPHLAAPVGHPTPAQPTQPALADELVADGNVNLKPANPAYANTGISAQRSTQPDTANAPQPDHLPDHPDPSSNLFLADEPHPDAEADRDTPHPSHPAHPLDAPPPRTTTRTPAALAQTLRAMDAATYTGMDPASRHALTAKLAAIKHAADSTTADPTGPKSRTRPGRTKLYIHRTDETLLAGHGVTRVEGFGPVYAPRLAELFGHDQLIIQPVIDLNDHLNVNAYEIPRRIREHVKLTYPVEQFPYGPGETTNNTDLDHVAPYDPTGPPGQTSTTNLRPLRRLSHRVKTHAGWKVRPIDDHALEWTTRHGYIFRVDHTGTHPVSTPPDRIQGTGRDQP</sequence>
<feature type="compositionally biased region" description="Low complexity" evidence="1">
    <location>
        <begin position="296"/>
        <end position="306"/>
    </location>
</feature>
<feature type="compositionally biased region" description="Low complexity" evidence="1">
    <location>
        <begin position="325"/>
        <end position="347"/>
    </location>
</feature>
<protein>
    <recommendedName>
        <fullName evidence="4">DUF222 domain-containing protein</fullName>
    </recommendedName>
</protein>
<comment type="caution">
    <text evidence="2">The sequence shown here is derived from an EMBL/GenBank/DDBJ whole genome shotgun (WGS) entry which is preliminary data.</text>
</comment>
<feature type="compositionally biased region" description="Basic and acidic residues" evidence="1">
    <location>
        <begin position="430"/>
        <end position="444"/>
    </location>
</feature>
<feature type="compositionally biased region" description="Polar residues" evidence="1">
    <location>
        <begin position="398"/>
        <end position="410"/>
    </location>
</feature>
<evidence type="ECO:0000313" key="2">
    <source>
        <dbReference type="EMBL" id="GAA1616149.1"/>
    </source>
</evidence>
<dbReference type="RefSeq" id="WP_344222248.1">
    <property type="nucleotide sequence ID" value="NZ_BAAAOS010000064.1"/>
</dbReference>
<dbReference type="EMBL" id="BAAAOS010000064">
    <property type="protein sequence ID" value="GAA1616149.1"/>
    <property type="molecule type" value="Genomic_DNA"/>
</dbReference>